<reference evidence="1 2" key="1">
    <citation type="submission" date="2020-08" db="EMBL/GenBank/DDBJ databases">
        <title>Genomic Encyclopedia of Type Strains, Phase IV (KMG-IV): sequencing the most valuable type-strain genomes for metagenomic binning, comparative biology and taxonomic classification.</title>
        <authorList>
            <person name="Goeker M."/>
        </authorList>
    </citation>
    <scope>NUCLEOTIDE SEQUENCE [LARGE SCALE GENOMIC DNA]</scope>
    <source>
        <strain evidence="1 2">DSM 26723</strain>
    </source>
</reference>
<dbReference type="AlphaFoldDB" id="A0A841HGW0"/>
<protein>
    <submittedName>
        <fullName evidence="1">Uncharacterized protein</fullName>
    </submittedName>
</protein>
<dbReference type="RefSeq" id="WP_184329768.1">
    <property type="nucleotide sequence ID" value="NZ_JACHHZ010000001.1"/>
</dbReference>
<organism evidence="1 2">
    <name type="scientific">Povalibacter uvarum</name>
    <dbReference type="NCBI Taxonomy" id="732238"/>
    <lineage>
        <taxon>Bacteria</taxon>
        <taxon>Pseudomonadati</taxon>
        <taxon>Pseudomonadota</taxon>
        <taxon>Gammaproteobacteria</taxon>
        <taxon>Steroidobacterales</taxon>
        <taxon>Steroidobacteraceae</taxon>
        <taxon>Povalibacter</taxon>
    </lineage>
</organism>
<sequence>MNGLHGTFDYSVRSAAIAAIAARGRALACNVSPQIGLGVQHIGFVALRGLESCIAAEFTQSERLQRLRAIESFADRLHDVRGQSEVAEMVFGPVAHHHTVSLGSKWAGISRVDARRILAICLTTQATRRIAILDADETASDTSGEFLVLDDVSWAAHRPSWSVGHDDCRWRLLRVAPLLAVLHVSAAGSNGPAGLLAEFRAANDAALSWALEKCGPDSLVGALFHTGLCEGKLRELANDPASWGSLPAQLQRLLLMFDGLSRDERQSYREIILGAARAAATAARERVLFSRRGSLEAERQALDDIAQVVRLPSMHADVTSTASA</sequence>
<dbReference type="EMBL" id="JACHHZ010000001">
    <property type="protein sequence ID" value="MBB6092006.1"/>
    <property type="molecule type" value="Genomic_DNA"/>
</dbReference>
<comment type="caution">
    <text evidence="1">The sequence shown here is derived from an EMBL/GenBank/DDBJ whole genome shotgun (WGS) entry which is preliminary data.</text>
</comment>
<dbReference type="Proteomes" id="UP000588068">
    <property type="component" value="Unassembled WGS sequence"/>
</dbReference>
<name>A0A841HGW0_9GAMM</name>
<keyword evidence="2" id="KW-1185">Reference proteome</keyword>
<evidence type="ECO:0000313" key="2">
    <source>
        <dbReference type="Proteomes" id="UP000588068"/>
    </source>
</evidence>
<accession>A0A841HGW0</accession>
<gene>
    <name evidence="1" type="ORF">HNQ60_000852</name>
</gene>
<proteinExistence type="predicted"/>
<evidence type="ECO:0000313" key="1">
    <source>
        <dbReference type="EMBL" id="MBB6092006.1"/>
    </source>
</evidence>